<feature type="region of interest" description="Disordered" evidence="1">
    <location>
        <begin position="32"/>
        <end position="51"/>
    </location>
</feature>
<dbReference type="Proteomes" id="UP000199356">
    <property type="component" value="Unassembled WGS sequence"/>
</dbReference>
<feature type="region of interest" description="Disordered" evidence="1">
    <location>
        <begin position="213"/>
        <end position="237"/>
    </location>
</feature>
<dbReference type="RefSeq" id="WP_093417995.1">
    <property type="nucleotide sequence ID" value="NZ_FOXA01000002.1"/>
</dbReference>
<sequence length="237" mass="25110">MTLAPDPAAARPQIAMLAADAEAVEALWDTLAGRSPPEGSASRLRHLSFGTDEDDHDGNGVLRVQACSPVLEMCDLVDLSCFTDPAAPVGPLERALDLCEAAIWCTSAADPWPSREALVWARAGRPLRARSMLAVDGLQEAKGAERRRLLRGLRRTTEGFFAECASLSEAAAPGIPVVVAEVLGMVGLPVSHRVGHVAPDAAVRPVRVSVEVGDATRTPRPVKSAAPSPFRRASRKD</sequence>
<dbReference type="AlphaFoldDB" id="A0A1I5M2J7"/>
<organism evidence="2 3">
    <name type="scientific">Tranquillimonas alkanivorans</name>
    <dbReference type="NCBI Taxonomy" id="441119"/>
    <lineage>
        <taxon>Bacteria</taxon>
        <taxon>Pseudomonadati</taxon>
        <taxon>Pseudomonadota</taxon>
        <taxon>Alphaproteobacteria</taxon>
        <taxon>Rhodobacterales</taxon>
        <taxon>Roseobacteraceae</taxon>
        <taxon>Tranquillimonas</taxon>
    </lineage>
</organism>
<name>A0A1I5M2J7_9RHOB</name>
<reference evidence="2 3" key="1">
    <citation type="submission" date="2016-10" db="EMBL/GenBank/DDBJ databases">
        <authorList>
            <person name="de Groot N.N."/>
        </authorList>
    </citation>
    <scope>NUCLEOTIDE SEQUENCE [LARGE SCALE GENOMIC DNA]</scope>
    <source>
        <strain evidence="2 3">DSM 19547</strain>
    </source>
</reference>
<accession>A0A1I5M2J7</accession>
<dbReference type="OrthoDB" id="5477114at2"/>
<evidence type="ECO:0000256" key="1">
    <source>
        <dbReference type="SAM" id="MobiDB-lite"/>
    </source>
</evidence>
<dbReference type="EMBL" id="FOXA01000002">
    <property type="protein sequence ID" value="SFP03772.1"/>
    <property type="molecule type" value="Genomic_DNA"/>
</dbReference>
<evidence type="ECO:0000313" key="3">
    <source>
        <dbReference type="Proteomes" id="UP000199356"/>
    </source>
</evidence>
<evidence type="ECO:0000313" key="2">
    <source>
        <dbReference type="EMBL" id="SFP03772.1"/>
    </source>
</evidence>
<keyword evidence="3" id="KW-1185">Reference proteome</keyword>
<protein>
    <submittedName>
        <fullName evidence="2">Uncharacterized protein</fullName>
    </submittedName>
</protein>
<dbReference type="STRING" id="441119.SAMN04488047_10259"/>
<proteinExistence type="predicted"/>
<gene>
    <name evidence="2" type="ORF">SAMN04488047_10259</name>
</gene>